<evidence type="ECO:0000259" key="1">
    <source>
        <dbReference type="Pfam" id="PF00557"/>
    </source>
</evidence>
<keyword evidence="2" id="KW-0614">Plasmid</keyword>
<dbReference type="InterPro" id="IPR029149">
    <property type="entry name" value="Creatin/AminoP/Spt16_N"/>
</dbReference>
<feature type="domain" description="Peptidase M24" evidence="1">
    <location>
        <begin position="152"/>
        <end position="369"/>
    </location>
</feature>
<evidence type="ECO:0000313" key="3">
    <source>
        <dbReference type="Proteomes" id="UP000009233"/>
    </source>
</evidence>
<dbReference type="RefSeq" id="WP_014511312.1">
    <property type="nucleotide sequence ID" value="NC_017273.1"/>
</dbReference>
<dbReference type="InterPro" id="IPR050659">
    <property type="entry name" value="Peptidase_M24B"/>
</dbReference>
<protein>
    <submittedName>
        <fullName evidence="2">Peptidase M24</fullName>
    </submittedName>
</protein>
<dbReference type="AlphaFoldDB" id="F6DIP0"/>
<dbReference type="SUPFAM" id="SSF55920">
    <property type="entry name" value="Creatinase/aminopeptidase"/>
    <property type="match status" value="1"/>
</dbReference>
<dbReference type="KEGG" id="tts:Ththe16_2349"/>
<dbReference type="Pfam" id="PF00557">
    <property type="entry name" value="Peptidase_M24"/>
    <property type="match status" value="1"/>
</dbReference>
<evidence type="ECO:0000313" key="2">
    <source>
        <dbReference type="EMBL" id="AEG34706.1"/>
    </source>
</evidence>
<organism evidence="2 3">
    <name type="scientific">Thermus thermophilus (strain SG0.5JP17-16)</name>
    <dbReference type="NCBI Taxonomy" id="762633"/>
    <lineage>
        <taxon>Bacteria</taxon>
        <taxon>Thermotogati</taxon>
        <taxon>Deinococcota</taxon>
        <taxon>Deinococci</taxon>
        <taxon>Thermales</taxon>
        <taxon>Thermaceae</taxon>
        <taxon>Thermus</taxon>
    </lineage>
</organism>
<gene>
    <name evidence="2" type="ordered locus">Ththe16_2349</name>
</gene>
<dbReference type="HOGENOM" id="CLU_056320_0_0_0"/>
<reference evidence="2" key="1">
    <citation type="submission" date="2011-05" db="EMBL/GenBank/DDBJ databases">
        <title>Complete sequence of plasmid of Thermus thermophilus SG0.5JP17-16.</title>
        <authorList>
            <consortium name="US DOE Joint Genome Institute"/>
            <person name="Lucas S."/>
            <person name="Han J."/>
            <person name="Lapidus A."/>
            <person name="Cheng J.-F."/>
            <person name="Goodwin L."/>
            <person name="Pitluck S."/>
            <person name="Peters L."/>
            <person name="Mikhailova N."/>
            <person name="Teshima H."/>
            <person name="Han C."/>
            <person name="Tapia R."/>
            <person name="Land M."/>
            <person name="Hauser L."/>
            <person name="Kyrpides N."/>
            <person name="Ivanova N."/>
            <person name="Pagani I."/>
            <person name="Allgaier M."/>
            <person name="Hugenholtz P."/>
            <person name="Singer S."/>
            <person name="Gladden J."/>
            <person name="Woyke T."/>
        </authorList>
    </citation>
    <scope>NUCLEOTIDE SEQUENCE</scope>
    <source>
        <strain evidence="2">SG0.5JP17-16</strain>
        <plasmid evidence="2">pTHTHE1601</plasmid>
    </source>
</reference>
<accession>F6DIP0</accession>
<dbReference type="Proteomes" id="UP000009233">
    <property type="component" value="Plasmid pTHTHE1601"/>
</dbReference>
<dbReference type="InterPro" id="IPR000994">
    <property type="entry name" value="Pept_M24"/>
</dbReference>
<sequence length="386" mass="43219">MDRLKEVQQLLEKEGLDGWLLYDFRGQNPLALSVLGIVHTLLTRRWFVWVPTVGKPQALVHVIEKDNLPWTYPKRVYASRESLVEELSGLLGGARRVAMEYSPLGDNPYLSRVDAGTVDLLRSLGVEVVSSGNLLQLFAAWSSEQMAAHREAARQLGQVKDLVFAYIAEVLAKGKKVREFEIQEYVQALFREHGLETEHGPTVAFGPSSSLPHYRPRPKADRVLSQGEVILLDMWAKLPGPNPYADITWVAFWGRPSEEVVRAFTAVLEARDRCVDFLAEGLAEGREIRGWEVDAVARRVLEGYGFGSYIQHRTGHSLGVAQVHGDAVHFDGYETRDDRRVIPNLGYTVEPGVYLGDFGVRTEIDVLVHPASVEITSPVQRQIDAL</sequence>
<dbReference type="Gene3D" id="3.90.230.10">
    <property type="entry name" value="Creatinase/methionine aminopeptidase superfamily"/>
    <property type="match status" value="1"/>
</dbReference>
<dbReference type="SUPFAM" id="SSF53092">
    <property type="entry name" value="Creatinase/prolidase N-terminal domain"/>
    <property type="match status" value="1"/>
</dbReference>
<geneLocation type="plasmid" evidence="2 3">
    <name>pTHTHE1601</name>
</geneLocation>
<dbReference type="PANTHER" id="PTHR46112:SF3">
    <property type="entry name" value="AMINOPEPTIDASE YPDF"/>
    <property type="match status" value="1"/>
</dbReference>
<name>F6DIP0_THETG</name>
<dbReference type="PANTHER" id="PTHR46112">
    <property type="entry name" value="AMINOPEPTIDASE"/>
    <property type="match status" value="1"/>
</dbReference>
<dbReference type="EMBL" id="CP002778">
    <property type="protein sequence ID" value="AEG34706.1"/>
    <property type="molecule type" value="Genomic_DNA"/>
</dbReference>
<proteinExistence type="predicted"/>
<dbReference type="InterPro" id="IPR036005">
    <property type="entry name" value="Creatinase/aminopeptidase-like"/>
</dbReference>